<evidence type="ECO:0000313" key="7">
    <source>
        <dbReference type="Proteomes" id="UP000579605"/>
    </source>
</evidence>
<evidence type="ECO:0000256" key="3">
    <source>
        <dbReference type="ARBA" id="ARBA00022578"/>
    </source>
</evidence>
<dbReference type="Proteomes" id="UP000579605">
    <property type="component" value="Unassembled WGS sequence"/>
</dbReference>
<comment type="function">
    <text evidence="1">Required for the transposition of the insertion element.</text>
</comment>
<organism evidence="6 7">
    <name type="scientific">Actinopolymorpha rutila</name>
    <dbReference type="NCBI Taxonomy" id="446787"/>
    <lineage>
        <taxon>Bacteria</taxon>
        <taxon>Bacillati</taxon>
        <taxon>Actinomycetota</taxon>
        <taxon>Actinomycetes</taxon>
        <taxon>Propionibacteriales</taxon>
        <taxon>Actinopolymorphaceae</taxon>
        <taxon>Actinopolymorpha</taxon>
    </lineage>
</organism>
<dbReference type="GO" id="GO:0006313">
    <property type="term" value="P:DNA transposition"/>
    <property type="evidence" value="ECO:0007669"/>
    <property type="project" value="InterPro"/>
</dbReference>
<reference evidence="6 7" key="1">
    <citation type="submission" date="2020-07" db="EMBL/GenBank/DDBJ databases">
        <title>Sequencing the genomes of 1000 actinobacteria strains.</title>
        <authorList>
            <person name="Klenk H.-P."/>
        </authorList>
    </citation>
    <scope>NUCLEOTIDE SEQUENCE [LARGE SCALE GENOMIC DNA]</scope>
    <source>
        <strain evidence="6 7">DSM 18448</strain>
    </source>
</reference>
<comment type="similarity">
    <text evidence="2">Belongs to the transposase mutator family.</text>
</comment>
<dbReference type="Pfam" id="PF00872">
    <property type="entry name" value="Transposase_mut"/>
    <property type="match status" value="1"/>
</dbReference>
<keyword evidence="7" id="KW-1185">Reference proteome</keyword>
<evidence type="ECO:0000256" key="1">
    <source>
        <dbReference type="ARBA" id="ARBA00002190"/>
    </source>
</evidence>
<dbReference type="AlphaFoldDB" id="A0A852ZD48"/>
<protein>
    <submittedName>
        <fullName evidence="6">Transposase-like protein</fullName>
    </submittedName>
</protein>
<evidence type="ECO:0000313" key="6">
    <source>
        <dbReference type="EMBL" id="NYH91061.1"/>
    </source>
</evidence>
<dbReference type="GO" id="GO:0003677">
    <property type="term" value="F:DNA binding"/>
    <property type="evidence" value="ECO:0007669"/>
    <property type="project" value="UniProtKB-KW"/>
</dbReference>
<evidence type="ECO:0000256" key="2">
    <source>
        <dbReference type="ARBA" id="ARBA00010961"/>
    </source>
</evidence>
<keyword evidence="5" id="KW-0233">DNA recombination</keyword>
<dbReference type="EMBL" id="JACBZH010000001">
    <property type="protein sequence ID" value="NYH91061.1"/>
    <property type="molecule type" value="Genomic_DNA"/>
</dbReference>
<dbReference type="InterPro" id="IPR001207">
    <property type="entry name" value="Transposase_mutator"/>
</dbReference>
<proteinExistence type="inferred from homology"/>
<sequence length="99" mass="10462">MTATTSMTPGRFLHEQLSAASRNLLRKPLTTFIYALMSAEADAVCGAPYGASSPDRTNQRNGYSHRDFSTRAGTIDLAFPQAPFGFVLPGLVAGAAQPG</sequence>
<dbReference type="GO" id="GO:0004803">
    <property type="term" value="F:transposase activity"/>
    <property type="evidence" value="ECO:0007669"/>
    <property type="project" value="InterPro"/>
</dbReference>
<comment type="caution">
    <text evidence="6">The sequence shown here is derived from an EMBL/GenBank/DDBJ whole genome shotgun (WGS) entry which is preliminary data.</text>
</comment>
<evidence type="ECO:0000256" key="4">
    <source>
        <dbReference type="ARBA" id="ARBA00023125"/>
    </source>
</evidence>
<accession>A0A852ZD48</accession>
<name>A0A852ZD48_9ACTN</name>
<keyword evidence="3" id="KW-0815">Transposition</keyword>
<gene>
    <name evidence="6" type="ORF">F4554_003699</name>
</gene>
<evidence type="ECO:0000256" key="5">
    <source>
        <dbReference type="ARBA" id="ARBA00023172"/>
    </source>
</evidence>
<keyword evidence="4" id="KW-0238">DNA-binding</keyword>